<sequence length="203" mass="21657">MELHEALSHIAEIRARVAATERFRGYRALPIGSSGVLAVLTALAQPLLISEPASNLSAYLALWLSTAVVAAGTAGSGLLYRRWASDDAAGRELTWLAISQFAPCLAAGALVTVAIARHAPEVAWVLPGVWQVLFSLGIFASCRLLPRAIVWVGVFYLLAGTVNLAFARDAVAFSPWAMGIPFGFGQVATAAVLYWNLEREHGQ</sequence>
<evidence type="ECO:0000313" key="3">
    <source>
        <dbReference type="Proteomes" id="UP000214646"/>
    </source>
</evidence>
<feature type="transmembrane region" description="Helical" evidence="1">
    <location>
        <begin position="173"/>
        <end position="197"/>
    </location>
</feature>
<dbReference type="EMBL" id="NIDE01000001">
    <property type="protein sequence ID" value="OWK46320.1"/>
    <property type="molecule type" value="Genomic_DNA"/>
</dbReference>
<dbReference type="Proteomes" id="UP000214646">
    <property type="component" value="Unassembled WGS sequence"/>
</dbReference>
<name>A0A225DXP5_9BACT</name>
<keyword evidence="3" id="KW-1185">Reference proteome</keyword>
<proteinExistence type="predicted"/>
<feature type="transmembrane region" description="Helical" evidence="1">
    <location>
        <begin position="148"/>
        <end position="167"/>
    </location>
</feature>
<keyword evidence="1" id="KW-1133">Transmembrane helix</keyword>
<feature type="transmembrane region" description="Helical" evidence="1">
    <location>
        <begin position="60"/>
        <end position="81"/>
    </location>
</feature>
<keyword evidence="1" id="KW-0472">Membrane</keyword>
<feature type="transmembrane region" description="Helical" evidence="1">
    <location>
        <begin position="28"/>
        <end position="48"/>
    </location>
</feature>
<feature type="transmembrane region" description="Helical" evidence="1">
    <location>
        <begin position="93"/>
        <end position="116"/>
    </location>
</feature>
<organism evidence="2 3">
    <name type="scientific">Fimbriiglobus ruber</name>
    <dbReference type="NCBI Taxonomy" id="1908690"/>
    <lineage>
        <taxon>Bacteria</taxon>
        <taxon>Pseudomonadati</taxon>
        <taxon>Planctomycetota</taxon>
        <taxon>Planctomycetia</taxon>
        <taxon>Gemmatales</taxon>
        <taxon>Gemmataceae</taxon>
        <taxon>Fimbriiglobus</taxon>
    </lineage>
</organism>
<feature type="transmembrane region" description="Helical" evidence="1">
    <location>
        <begin position="122"/>
        <end position="141"/>
    </location>
</feature>
<gene>
    <name evidence="2" type="ORF">FRUB_00019</name>
</gene>
<keyword evidence="1" id="KW-0812">Transmembrane</keyword>
<comment type="caution">
    <text evidence="2">The sequence shown here is derived from an EMBL/GenBank/DDBJ whole genome shotgun (WGS) entry which is preliminary data.</text>
</comment>
<protein>
    <submittedName>
        <fullName evidence="2">Uncharacterized protein</fullName>
    </submittedName>
</protein>
<dbReference type="AlphaFoldDB" id="A0A225DXP5"/>
<evidence type="ECO:0000256" key="1">
    <source>
        <dbReference type="SAM" id="Phobius"/>
    </source>
</evidence>
<reference evidence="3" key="1">
    <citation type="submission" date="2017-06" db="EMBL/GenBank/DDBJ databases">
        <title>Genome analysis of Fimbriiglobus ruber SP5, the first member of the order Planctomycetales with confirmed chitinolytic capability.</title>
        <authorList>
            <person name="Ravin N.V."/>
            <person name="Rakitin A.L."/>
            <person name="Ivanova A.A."/>
            <person name="Beletsky A.V."/>
            <person name="Kulichevskaya I.S."/>
            <person name="Mardanov A.V."/>
            <person name="Dedysh S.N."/>
        </authorList>
    </citation>
    <scope>NUCLEOTIDE SEQUENCE [LARGE SCALE GENOMIC DNA]</scope>
    <source>
        <strain evidence="3">SP5</strain>
    </source>
</reference>
<accession>A0A225DXP5</accession>
<evidence type="ECO:0000313" key="2">
    <source>
        <dbReference type="EMBL" id="OWK46320.1"/>
    </source>
</evidence>
<dbReference type="OrthoDB" id="5624959at2"/>
<dbReference type="RefSeq" id="WP_088251565.1">
    <property type="nucleotide sequence ID" value="NZ_NIDE01000001.1"/>
</dbReference>